<name>A0A2P2JGN5_RHIMU</name>
<organism evidence="1">
    <name type="scientific">Rhizophora mucronata</name>
    <name type="common">Asiatic mangrove</name>
    <dbReference type="NCBI Taxonomy" id="61149"/>
    <lineage>
        <taxon>Eukaryota</taxon>
        <taxon>Viridiplantae</taxon>
        <taxon>Streptophyta</taxon>
        <taxon>Embryophyta</taxon>
        <taxon>Tracheophyta</taxon>
        <taxon>Spermatophyta</taxon>
        <taxon>Magnoliopsida</taxon>
        <taxon>eudicotyledons</taxon>
        <taxon>Gunneridae</taxon>
        <taxon>Pentapetalae</taxon>
        <taxon>rosids</taxon>
        <taxon>fabids</taxon>
        <taxon>Malpighiales</taxon>
        <taxon>Rhizophoraceae</taxon>
        <taxon>Rhizophora</taxon>
    </lineage>
</organism>
<evidence type="ECO:0000313" key="1">
    <source>
        <dbReference type="EMBL" id="MBW92644.1"/>
    </source>
</evidence>
<dbReference type="EMBL" id="GGEC01012161">
    <property type="protein sequence ID" value="MBW92644.1"/>
    <property type="molecule type" value="Transcribed_RNA"/>
</dbReference>
<accession>A0A2P2JGN5</accession>
<sequence>MRCGMMSRGSRSLSSGSMKELKTLDYMVGLHLRRSCSWAYFTFSVSGTWCP</sequence>
<reference evidence="1" key="1">
    <citation type="submission" date="2018-02" db="EMBL/GenBank/DDBJ databases">
        <title>Rhizophora mucronata_Transcriptome.</title>
        <authorList>
            <person name="Meera S.P."/>
            <person name="Sreeshan A."/>
            <person name="Augustine A."/>
        </authorList>
    </citation>
    <scope>NUCLEOTIDE SEQUENCE</scope>
    <source>
        <tissue evidence="1">Leaf</tissue>
    </source>
</reference>
<proteinExistence type="predicted"/>
<protein>
    <submittedName>
        <fullName evidence="1">F-box protein FBW2 isoform X1</fullName>
    </submittedName>
</protein>
<dbReference type="AlphaFoldDB" id="A0A2P2JGN5"/>